<evidence type="ECO:0000256" key="2">
    <source>
        <dbReference type="ARBA" id="ARBA00022516"/>
    </source>
</evidence>
<feature type="transmembrane region" description="Helical" evidence="10">
    <location>
        <begin position="67"/>
        <end position="83"/>
    </location>
</feature>
<keyword evidence="2 10" id="KW-0444">Lipid biosynthesis</keyword>
<dbReference type="EMBL" id="JARQZJ010000070">
    <property type="protein sequence ID" value="KAK9881693.1"/>
    <property type="molecule type" value="Genomic_DNA"/>
</dbReference>
<evidence type="ECO:0000256" key="1">
    <source>
        <dbReference type="ARBA" id="ARBA00004141"/>
    </source>
</evidence>
<dbReference type="InterPro" id="IPR002076">
    <property type="entry name" value="ELO_fam"/>
</dbReference>
<dbReference type="PANTHER" id="PTHR11157">
    <property type="entry name" value="FATTY ACID ACYL TRANSFERASE-RELATED"/>
    <property type="match status" value="1"/>
</dbReference>
<evidence type="ECO:0000256" key="7">
    <source>
        <dbReference type="ARBA" id="ARBA00023098"/>
    </source>
</evidence>
<keyword evidence="6 10" id="KW-1133">Transmembrane helix</keyword>
<keyword evidence="7 10" id="KW-0443">Lipid metabolism</keyword>
<dbReference type="GO" id="GO:0009922">
    <property type="term" value="F:fatty acid elongase activity"/>
    <property type="evidence" value="ECO:0007669"/>
    <property type="project" value="UniProtKB-EC"/>
</dbReference>
<dbReference type="GO" id="GO:0030148">
    <property type="term" value="P:sphingolipid biosynthetic process"/>
    <property type="evidence" value="ECO:0007669"/>
    <property type="project" value="TreeGrafter"/>
</dbReference>
<dbReference type="GO" id="GO:0034625">
    <property type="term" value="P:fatty acid elongation, monounsaturated fatty acid"/>
    <property type="evidence" value="ECO:0007669"/>
    <property type="project" value="TreeGrafter"/>
</dbReference>
<keyword evidence="5 10" id="KW-0276">Fatty acid metabolism</keyword>
<feature type="transmembrane region" description="Helical" evidence="10">
    <location>
        <begin position="27"/>
        <end position="46"/>
    </location>
</feature>
<keyword evidence="3 10" id="KW-0808">Transferase</keyword>
<evidence type="ECO:0000256" key="6">
    <source>
        <dbReference type="ARBA" id="ARBA00022989"/>
    </source>
</evidence>
<protein>
    <recommendedName>
        <fullName evidence="10">Elongation of very long chain fatty acids protein</fullName>
        <ecNumber evidence="10">2.3.1.199</ecNumber>
    </recommendedName>
    <alternativeName>
        <fullName evidence="10">Very-long-chain 3-oxoacyl-CoA synthase</fullName>
    </alternativeName>
</protein>
<accession>A0AAW1UG64</accession>
<comment type="similarity">
    <text evidence="10">Belongs to the ELO family.</text>
</comment>
<evidence type="ECO:0000256" key="5">
    <source>
        <dbReference type="ARBA" id="ARBA00022832"/>
    </source>
</evidence>
<feature type="transmembrane region" description="Helical" evidence="10">
    <location>
        <begin position="147"/>
        <end position="165"/>
    </location>
</feature>
<comment type="caution">
    <text evidence="11">The sequence shown here is derived from an EMBL/GenBank/DDBJ whole genome shotgun (WGS) entry which is preliminary data.</text>
</comment>
<gene>
    <name evidence="11" type="ORF">WA026_017212</name>
</gene>
<feature type="transmembrane region" description="Helical" evidence="10">
    <location>
        <begin position="171"/>
        <end position="193"/>
    </location>
</feature>
<reference evidence="11 12" key="1">
    <citation type="submission" date="2023-03" db="EMBL/GenBank/DDBJ databases">
        <title>Genome insight into feeding habits of ladybird beetles.</title>
        <authorList>
            <person name="Li H.-S."/>
            <person name="Huang Y.-H."/>
            <person name="Pang H."/>
        </authorList>
    </citation>
    <scope>NUCLEOTIDE SEQUENCE [LARGE SCALE GENOMIC DNA]</scope>
    <source>
        <strain evidence="11">SYSU_2023b</strain>
        <tissue evidence="11">Whole body</tissue>
    </source>
</reference>
<dbReference type="EC" id="2.3.1.199" evidence="10"/>
<name>A0AAW1UG64_9CUCU</name>
<feature type="transmembrane region" description="Helical" evidence="10">
    <location>
        <begin position="117"/>
        <end position="135"/>
    </location>
</feature>
<evidence type="ECO:0000313" key="11">
    <source>
        <dbReference type="EMBL" id="KAK9881693.1"/>
    </source>
</evidence>
<dbReference type="GO" id="GO:0042761">
    <property type="term" value="P:very long-chain fatty acid biosynthetic process"/>
    <property type="evidence" value="ECO:0007669"/>
    <property type="project" value="TreeGrafter"/>
</dbReference>
<dbReference type="GO" id="GO:0005789">
    <property type="term" value="C:endoplasmic reticulum membrane"/>
    <property type="evidence" value="ECO:0007669"/>
    <property type="project" value="TreeGrafter"/>
</dbReference>
<evidence type="ECO:0000256" key="9">
    <source>
        <dbReference type="ARBA" id="ARBA00023160"/>
    </source>
</evidence>
<keyword evidence="4 10" id="KW-0812">Transmembrane</keyword>
<sequence>MAFVVRSILDSYDDFMENKSDPRVKDWAMMSSPFPTVIICLIYAYSMKVIGPKLMENRKPFQLKNTLIVYNLFQVIFSTWLFYESCVSGWMNHYSLKCQPVDYSETPLAMRMARGCWWYYISKFSEFFDTLFFVLRKKNRQISTLHIIHHGVMPLSVWFGVKFSPGGHSTFFGFLNTFVHIIMYSYYLLAALGPSYQKYLWWKKYLTTIQMIQFVLVMVHAFQLLFIDCNYPKAFVWWIGGHAVMFYFLFSQFYNETYKDDRKEKKEKVKVDKTVKDCESEAEDDERRYNVGICFVGQTSLYDDGDNIKKIKKGYKASEDNNALRNRAFINTTITTSDS</sequence>
<proteinExistence type="inferred from homology"/>
<keyword evidence="8 10" id="KW-0472">Membrane</keyword>
<dbReference type="GO" id="GO:0019367">
    <property type="term" value="P:fatty acid elongation, saturated fatty acid"/>
    <property type="evidence" value="ECO:0007669"/>
    <property type="project" value="TreeGrafter"/>
</dbReference>
<keyword evidence="9 10" id="KW-0275">Fatty acid biosynthesis</keyword>
<dbReference type="GO" id="GO:0034626">
    <property type="term" value="P:fatty acid elongation, polyunsaturated fatty acid"/>
    <property type="evidence" value="ECO:0007669"/>
    <property type="project" value="TreeGrafter"/>
</dbReference>
<evidence type="ECO:0000256" key="8">
    <source>
        <dbReference type="ARBA" id="ARBA00023136"/>
    </source>
</evidence>
<dbReference type="Pfam" id="PF01151">
    <property type="entry name" value="ELO"/>
    <property type="match status" value="1"/>
</dbReference>
<comment type="subcellular location">
    <subcellularLocation>
        <location evidence="1">Membrane</location>
        <topology evidence="1">Multi-pass membrane protein</topology>
    </subcellularLocation>
</comment>
<keyword evidence="12" id="KW-1185">Reference proteome</keyword>
<feature type="transmembrane region" description="Helical" evidence="10">
    <location>
        <begin position="205"/>
        <end position="223"/>
    </location>
</feature>
<evidence type="ECO:0000256" key="3">
    <source>
        <dbReference type="ARBA" id="ARBA00022679"/>
    </source>
</evidence>
<evidence type="ECO:0000313" key="12">
    <source>
        <dbReference type="Proteomes" id="UP001431783"/>
    </source>
</evidence>
<organism evidence="11 12">
    <name type="scientific">Henosepilachna vigintioctopunctata</name>
    <dbReference type="NCBI Taxonomy" id="420089"/>
    <lineage>
        <taxon>Eukaryota</taxon>
        <taxon>Metazoa</taxon>
        <taxon>Ecdysozoa</taxon>
        <taxon>Arthropoda</taxon>
        <taxon>Hexapoda</taxon>
        <taxon>Insecta</taxon>
        <taxon>Pterygota</taxon>
        <taxon>Neoptera</taxon>
        <taxon>Endopterygota</taxon>
        <taxon>Coleoptera</taxon>
        <taxon>Polyphaga</taxon>
        <taxon>Cucujiformia</taxon>
        <taxon>Coccinelloidea</taxon>
        <taxon>Coccinellidae</taxon>
        <taxon>Epilachninae</taxon>
        <taxon>Epilachnini</taxon>
        <taxon>Henosepilachna</taxon>
    </lineage>
</organism>
<dbReference type="PANTHER" id="PTHR11157:SF69">
    <property type="entry name" value="ELONGATION OF VERY LONG CHAIN FATTY ACIDS PROTEIN 7"/>
    <property type="match status" value="1"/>
</dbReference>
<evidence type="ECO:0000256" key="10">
    <source>
        <dbReference type="RuleBase" id="RU361115"/>
    </source>
</evidence>
<feature type="transmembrane region" description="Helical" evidence="10">
    <location>
        <begin position="235"/>
        <end position="255"/>
    </location>
</feature>
<comment type="catalytic activity">
    <reaction evidence="10">
        <text>a very-long-chain acyl-CoA + malonyl-CoA + H(+) = a very-long-chain 3-oxoacyl-CoA + CO2 + CoA</text>
        <dbReference type="Rhea" id="RHEA:32727"/>
        <dbReference type="ChEBI" id="CHEBI:15378"/>
        <dbReference type="ChEBI" id="CHEBI:16526"/>
        <dbReference type="ChEBI" id="CHEBI:57287"/>
        <dbReference type="ChEBI" id="CHEBI:57384"/>
        <dbReference type="ChEBI" id="CHEBI:90725"/>
        <dbReference type="ChEBI" id="CHEBI:90736"/>
        <dbReference type="EC" id="2.3.1.199"/>
    </reaction>
</comment>
<dbReference type="Proteomes" id="UP001431783">
    <property type="component" value="Unassembled WGS sequence"/>
</dbReference>
<evidence type="ECO:0000256" key="4">
    <source>
        <dbReference type="ARBA" id="ARBA00022692"/>
    </source>
</evidence>
<dbReference type="AlphaFoldDB" id="A0AAW1UG64"/>